<proteinExistence type="inferred from homology"/>
<dbReference type="EC" id="2.5.1.18" evidence="1"/>
<comment type="catalytic activity">
    <reaction evidence="5">
        <text>RX + glutathione = an S-substituted glutathione + a halide anion + H(+)</text>
        <dbReference type="Rhea" id="RHEA:16437"/>
        <dbReference type="ChEBI" id="CHEBI:15378"/>
        <dbReference type="ChEBI" id="CHEBI:16042"/>
        <dbReference type="ChEBI" id="CHEBI:17792"/>
        <dbReference type="ChEBI" id="CHEBI:57925"/>
        <dbReference type="ChEBI" id="CHEBI:90779"/>
        <dbReference type="EC" id="2.5.1.18"/>
    </reaction>
</comment>
<evidence type="ECO:0000256" key="5">
    <source>
        <dbReference type="ARBA" id="ARBA00047960"/>
    </source>
</evidence>
<dbReference type="CDD" id="cd03039">
    <property type="entry name" value="GST_N_Sigma_like"/>
    <property type="match status" value="1"/>
</dbReference>
<dbReference type="GO" id="GO:0006749">
    <property type="term" value="P:glutathione metabolic process"/>
    <property type="evidence" value="ECO:0007669"/>
    <property type="project" value="TreeGrafter"/>
</dbReference>
<feature type="domain" description="GST N-terminal" evidence="6">
    <location>
        <begin position="159"/>
        <end position="215"/>
    </location>
</feature>
<dbReference type="Proteomes" id="UP001487740">
    <property type="component" value="Unassembled WGS sequence"/>
</dbReference>
<evidence type="ECO:0000313" key="7">
    <source>
        <dbReference type="EMBL" id="KAK8395462.1"/>
    </source>
</evidence>
<dbReference type="AlphaFoldDB" id="A0AAW0UAV1"/>
<evidence type="ECO:0000256" key="3">
    <source>
        <dbReference type="ARBA" id="ARBA00023002"/>
    </source>
</evidence>
<reference evidence="7 8" key="1">
    <citation type="submission" date="2023-03" db="EMBL/GenBank/DDBJ databases">
        <title>High-quality genome of Scylla paramamosain provides insights in environmental adaptation.</title>
        <authorList>
            <person name="Zhang L."/>
        </authorList>
    </citation>
    <scope>NUCLEOTIDE SEQUENCE [LARGE SCALE GENOMIC DNA]</scope>
    <source>
        <strain evidence="7">LZ_2023a</strain>
        <tissue evidence="7">Muscle</tissue>
    </source>
</reference>
<name>A0AAW0UAV1_SCYPA</name>
<protein>
    <recommendedName>
        <fullName evidence="1">glutathione transferase</fullName>
        <ecNumber evidence="1">2.5.1.18</ecNumber>
    </recommendedName>
</protein>
<accession>A0AAW0UAV1</accession>
<evidence type="ECO:0000256" key="2">
    <source>
        <dbReference type="ARBA" id="ARBA00022679"/>
    </source>
</evidence>
<dbReference type="EMBL" id="JARAKH010000018">
    <property type="protein sequence ID" value="KAK8395462.1"/>
    <property type="molecule type" value="Genomic_DNA"/>
</dbReference>
<dbReference type="PANTHER" id="PTHR11571:SF224">
    <property type="entry name" value="HEMATOPOIETIC PROSTAGLANDIN D SYNTHASE"/>
    <property type="match status" value="1"/>
</dbReference>
<dbReference type="GO" id="GO:0004364">
    <property type="term" value="F:glutathione transferase activity"/>
    <property type="evidence" value="ECO:0007669"/>
    <property type="project" value="UniProtKB-EC"/>
</dbReference>
<comment type="caution">
    <text evidence="7">The sequence shown here is derived from an EMBL/GenBank/DDBJ whole genome shotgun (WGS) entry which is preliminary data.</text>
</comment>
<dbReference type="InterPro" id="IPR004045">
    <property type="entry name" value="Glutathione_S-Trfase_N"/>
</dbReference>
<evidence type="ECO:0000256" key="1">
    <source>
        <dbReference type="ARBA" id="ARBA00012452"/>
    </source>
</evidence>
<keyword evidence="3" id="KW-0560">Oxidoreductase</keyword>
<dbReference type="GO" id="GO:0016491">
    <property type="term" value="F:oxidoreductase activity"/>
    <property type="evidence" value="ECO:0007669"/>
    <property type="project" value="UniProtKB-KW"/>
</dbReference>
<organism evidence="7 8">
    <name type="scientific">Scylla paramamosain</name>
    <name type="common">Mud crab</name>
    <dbReference type="NCBI Taxonomy" id="85552"/>
    <lineage>
        <taxon>Eukaryota</taxon>
        <taxon>Metazoa</taxon>
        <taxon>Ecdysozoa</taxon>
        <taxon>Arthropoda</taxon>
        <taxon>Crustacea</taxon>
        <taxon>Multicrustacea</taxon>
        <taxon>Malacostraca</taxon>
        <taxon>Eumalacostraca</taxon>
        <taxon>Eucarida</taxon>
        <taxon>Decapoda</taxon>
        <taxon>Pleocyemata</taxon>
        <taxon>Brachyura</taxon>
        <taxon>Eubrachyura</taxon>
        <taxon>Portunoidea</taxon>
        <taxon>Portunidae</taxon>
        <taxon>Portuninae</taxon>
        <taxon>Scylla</taxon>
    </lineage>
</organism>
<evidence type="ECO:0000313" key="8">
    <source>
        <dbReference type="Proteomes" id="UP001487740"/>
    </source>
</evidence>
<dbReference type="InterPro" id="IPR036249">
    <property type="entry name" value="Thioredoxin-like_sf"/>
</dbReference>
<dbReference type="Gene3D" id="1.20.1050.130">
    <property type="match status" value="1"/>
</dbReference>
<gene>
    <name evidence="7" type="ORF">O3P69_006254</name>
</gene>
<dbReference type="InterPro" id="IPR050213">
    <property type="entry name" value="GST_superfamily"/>
</dbReference>
<keyword evidence="2" id="KW-0808">Transferase</keyword>
<sequence length="295" mass="32592">MPWPRLILQPACNERHADLFVRPCETSEQHAVSATIDLGQGEVHCDRDGASLLNNAVCALHMRNKTAWQKAVTVEDVTLSQMKPGTTITATNLLCDQKILQDDHALLTFLETLEVMGVTLVSDVPCEKDQIYTFAKRIGHLKPTYYGITTTTTTTTAMPEYKLVYFNSRGLGELIRWIFFFTPGGKLPLLCIDGKPLWQSMAIGRYAAKLAGLTLDDPLDGCYCDAFVKTTKELLMDMYMILDAAPTQSAAKKREGLCRAADLYHAGPLQPITILSTRAIHGSPVLSHCPDSCIK</sequence>
<dbReference type="PANTHER" id="PTHR11571">
    <property type="entry name" value="GLUTATHIONE S-TRANSFERASE"/>
    <property type="match status" value="1"/>
</dbReference>
<dbReference type="PROSITE" id="PS50404">
    <property type="entry name" value="GST_NTER"/>
    <property type="match status" value="1"/>
</dbReference>
<dbReference type="SUPFAM" id="SSF52833">
    <property type="entry name" value="Thioredoxin-like"/>
    <property type="match status" value="1"/>
</dbReference>
<comment type="similarity">
    <text evidence="4">Belongs to the GST superfamily. Sigma family.</text>
</comment>
<evidence type="ECO:0000256" key="4">
    <source>
        <dbReference type="ARBA" id="ARBA00038317"/>
    </source>
</evidence>
<keyword evidence="8" id="KW-1185">Reference proteome</keyword>
<dbReference type="InterPro" id="IPR042098">
    <property type="entry name" value="TauD-like_sf"/>
</dbReference>
<dbReference type="Pfam" id="PF02798">
    <property type="entry name" value="GST_N"/>
    <property type="match status" value="1"/>
</dbReference>
<evidence type="ECO:0000259" key="6">
    <source>
        <dbReference type="PROSITE" id="PS50404"/>
    </source>
</evidence>
<dbReference type="Gene3D" id="3.60.130.10">
    <property type="entry name" value="Clavaminate synthase-like"/>
    <property type="match status" value="1"/>
</dbReference>